<dbReference type="Proteomes" id="UP001145145">
    <property type="component" value="Unassembled WGS sequence"/>
</dbReference>
<evidence type="ECO:0000259" key="7">
    <source>
        <dbReference type="Pfam" id="PF10672"/>
    </source>
</evidence>
<dbReference type="AlphaFoldDB" id="A0A9W6FC93"/>
<gene>
    <name evidence="9" type="ORF">Selli1_17410</name>
</gene>
<evidence type="ECO:0000256" key="3">
    <source>
        <dbReference type="ARBA" id="ARBA00022603"/>
    </source>
</evidence>
<feature type="domain" description="RlmI-like PUA" evidence="8">
    <location>
        <begin position="6"/>
        <end position="69"/>
    </location>
</feature>
<dbReference type="RefSeq" id="WP_281872750.1">
    <property type="nucleotide sequence ID" value="NZ_BSBO01000016.1"/>
</dbReference>
<dbReference type="InterPro" id="IPR029063">
    <property type="entry name" value="SAM-dependent_MTases_sf"/>
</dbReference>
<reference evidence="9 10" key="1">
    <citation type="journal article" date="2023" name="Int. J. Syst. Evol. Microbiol.">
        <title>Sellimonas catena sp. nov., isolated from human faeces.</title>
        <authorList>
            <person name="Hisatomi A."/>
            <person name="Ohkuma M."/>
            <person name="Sakamoto M."/>
        </authorList>
    </citation>
    <scope>NUCLEOTIDE SEQUENCE [LARGE SCALE GENOMIC DNA]</scope>
    <source>
        <strain evidence="9 10">12EGH17</strain>
    </source>
</reference>
<evidence type="ECO:0000256" key="2">
    <source>
        <dbReference type="ARBA" id="ARBA00022490"/>
    </source>
</evidence>
<dbReference type="SUPFAM" id="SSF53335">
    <property type="entry name" value="S-adenosyl-L-methionine-dependent methyltransferases"/>
    <property type="match status" value="1"/>
</dbReference>
<dbReference type="CDD" id="cd02440">
    <property type="entry name" value="AdoMet_MTases"/>
    <property type="match status" value="1"/>
</dbReference>
<dbReference type="CDD" id="cd11572">
    <property type="entry name" value="RlmI_M_like"/>
    <property type="match status" value="1"/>
</dbReference>
<dbReference type="GO" id="GO:0008168">
    <property type="term" value="F:methyltransferase activity"/>
    <property type="evidence" value="ECO:0007669"/>
    <property type="project" value="UniProtKB-KW"/>
</dbReference>
<protein>
    <submittedName>
        <fullName evidence="9">SAM-dependent methyltransferase</fullName>
    </submittedName>
</protein>
<organism evidence="9 10">
    <name type="scientific">Sellimonas catena</name>
    <dbReference type="NCBI Taxonomy" id="2994035"/>
    <lineage>
        <taxon>Bacteria</taxon>
        <taxon>Bacillati</taxon>
        <taxon>Bacillota</taxon>
        <taxon>Clostridia</taxon>
        <taxon>Lachnospirales</taxon>
        <taxon>Lachnospiraceae</taxon>
        <taxon>Sellimonas</taxon>
    </lineage>
</organism>
<dbReference type="EMBL" id="BSBO01000016">
    <property type="protein sequence ID" value="GLG04567.1"/>
    <property type="molecule type" value="Genomic_DNA"/>
</dbReference>
<keyword evidence="5" id="KW-0949">S-adenosyl-L-methionine</keyword>
<dbReference type="PROSITE" id="PS50890">
    <property type="entry name" value="PUA"/>
    <property type="match status" value="1"/>
</dbReference>
<dbReference type="Gene3D" id="2.30.130.10">
    <property type="entry name" value="PUA domain"/>
    <property type="match status" value="1"/>
</dbReference>
<dbReference type="InterPro" id="IPR036974">
    <property type="entry name" value="PUA_sf"/>
</dbReference>
<evidence type="ECO:0000256" key="5">
    <source>
        <dbReference type="ARBA" id="ARBA00022691"/>
    </source>
</evidence>
<keyword evidence="4" id="KW-0808">Transferase</keyword>
<dbReference type="InterPro" id="IPR041532">
    <property type="entry name" value="RlmI-like_PUA"/>
</dbReference>
<dbReference type="SUPFAM" id="SSF88697">
    <property type="entry name" value="PUA domain-like"/>
    <property type="match status" value="1"/>
</dbReference>
<dbReference type="GO" id="GO:0003723">
    <property type="term" value="F:RNA binding"/>
    <property type="evidence" value="ECO:0007669"/>
    <property type="project" value="InterPro"/>
</dbReference>
<dbReference type="GO" id="GO:0032259">
    <property type="term" value="P:methylation"/>
    <property type="evidence" value="ECO:0007669"/>
    <property type="project" value="UniProtKB-KW"/>
</dbReference>
<dbReference type="InterPro" id="IPR015947">
    <property type="entry name" value="PUA-like_sf"/>
</dbReference>
<evidence type="ECO:0000256" key="1">
    <source>
        <dbReference type="ARBA" id="ARBA00004496"/>
    </source>
</evidence>
<dbReference type="Gene3D" id="3.40.50.150">
    <property type="entry name" value="Vaccinia Virus protein VP39"/>
    <property type="match status" value="1"/>
</dbReference>
<sequence length="400" mass="45527">MSFAVVTLKKGEGRMLKSGGAWIFDNEIDSVLGEFDDGDIVLVHDFDGYPMGRGFINRHSKIRVRMLTRNIDQEIDEEFFCMRLKDAWEYRKKTVDTSSCRIVFGEADFLPGMVIDKFSDVLVFQALALGIDRYKELLIELLREILLEDGIRIRGVYERSDAKEREKEGLKKVKGFLGEEFDTNVEIVENGVRYIVDVKDGQKTGFFLDQKYNRLAIQKLCKNAKVLDCFTHTGSFALNAGIAGAESVLGVDASDLAVNQARENADLNGLSDRVKFISRDVFELLPELEKQGEKYDVVILDPPAFTKSRSSIKNAVKGYREINLRGMKLVKDGGFLATCSCSHFMDYELFTKTIAQAAKSVHCRLRQVEFRTQAPDHPILWAADESYYLKFYIFQVCDEK</sequence>
<accession>A0A9W6FC93</accession>
<dbReference type="InterPro" id="IPR019614">
    <property type="entry name" value="SAM-dep_methyl-trfase"/>
</dbReference>
<evidence type="ECO:0000256" key="6">
    <source>
        <dbReference type="ARBA" id="ARBA00038091"/>
    </source>
</evidence>
<name>A0A9W6FC93_9FIRM</name>
<dbReference type="Gene3D" id="3.30.750.80">
    <property type="entry name" value="RNA methyltransferase domain (HRMD) like"/>
    <property type="match status" value="1"/>
</dbReference>
<keyword evidence="2" id="KW-0963">Cytoplasm</keyword>
<keyword evidence="3 9" id="KW-0489">Methyltransferase</keyword>
<evidence type="ECO:0000313" key="10">
    <source>
        <dbReference type="Proteomes" id="UP001145145"/>
    </source>
</evidence>
<dbReference type="GO" id="GO:0005737">
    <property type="term" value="C:cytoplasm"/>
    <property type="evidence" value="ECO:0007669"/>
    <property type="project" value="UniProtKB-SubCell"/>
</dbReference>
<dbReference type="CDD" id="cd21153">
    <property type="entry name" value="PUA_RlmI"/>
    <property type="match status" value="1"/>
</dbReference>
<dbReference type="PANTHER" id="PTHR42873:SF1">
    <property type="entry name" value="S-ADENOSYLMETHIONINE-DEPENDENT METHYLTRANSFERASE DOMAIN-CONTAINING PROTEIN"/>
    <property type="match status" value="1"/>
</dbReference>
<dbReference type="Pfam" id="PF10672">
    <property type="entry name" value="Methyltrans_SAM"/>
    <property type="match status" value="1"/>
</dbReference>
<evidence type="ECO:0000259" key="8">
    <source>
        <dbReference type="Pfam" id="PF17785"/>
    </source>
</evidence>
<dbReference type="PANTHER" id="PTHR42873">
    <property type="entry name" value="RIBOSOMAL RNA LARGE SUBUNIT METHYLTRANSFERASE"/>
    <property type="match status" value="1"/>
</dbReference>
<dbReference type="Pfam" id="PF17785">
    <property type="entry name" value="PUA_3"/>
    <property type="match status" value="1"/>
</dbReference>
<comment type="caution">
    <text evidence="9">The sequence shown here is derived from an EMBL/GenBank/DDBJ whole genome shotgun (WGS) entry which is preliminary data.</text>
</comment>
<keyword evidence="10" id="KW-1185">Reference proteome</keyword>
<evidence type="ECO:0000256" key="4">
    <source>
        <dbReference type="ARBA" id="ARBA00022679"/>
    </source>
</evidence>
<evidence type="ECO:0000313" key="9">
    <source>
        <dbReference type="EMBL" id="GLG04567.1"/>
    </source>
</evidence>
<comment type="similarity">
    <text evidence="6">Belongs to the methyltransferase superfamily. RlmI family.</text>
</comment>
<comment type="subcellular location">
    <subcellularLocation>
        <location evidence="1">Cytoplasm</location>
    </subcellularLocation>
</comment>
<feature type="domain" description="S-adenosylmethionine-dependent methyltransferase" evidence="7">
    <location>
        <begin position="178"/>
        <end position="366"/>
    </location>
</feature>
<proteinExistence type="inferred from homology"/>